<dbReference type="PROSITE" id="PS51450">
    <property type="entry name" value="LRR"/>
    <property type="match status" value="1"/>
</dbReference>
<organism>
    <name type="scientific">Branchiostoma floridae</name>
    <name type="common">Florida lancelet</name>
    <name type="synonym">Amphioxus</name>
    <dbReference type="NCBI Taxonomy" id="7739"/>
    <lineage>
        <taxon>Eukaryota</taxon>
        <taxon>Metazoa</taxon>
        <taxon>Chordata</taxon>
        <taxon>Cephalochordata</taxon>
        <taxon>Leptocardii</taxon>
        <taxon>Amphioxiformes</taxon>
        <taxon>Branchiostomatidae</taxon>
        <taxon>Branchiostoma</taxon>
    </lineage>
</organism>
<sequence>MRGKGTIIFLTGDRKPKLGLMRVPKVKVVWGLTVRVKERGSGCQLHRRAQVFIDAPTWQQIYVIIAVAKWKRHSYQPDTRGPLKLPHLVGKDERESHDGSEIELMAKQFNNGPESAASQEQSKQTGLLHPVVLKKTAQTVTGVHTAGTVGVEVLNAGSRSGHHHSSIHHPQGNLPATGKSSLFCLFLAGRSFLIYIPDVIIPFLQKARSRFREPVMERFFLRPKSFPSQQHVSISSTQQEIPPLTFPQISSDGLDSVFNGSAQQRQQYSFSRTSYQPQHKYFIIVRAQQRLKITSHKPRKHAQLKIYTPPGGYWDVSITRSYSLSSISDDGLNQMNLSMLILSNCNFSVIPSNAFSGLDNLLILQLSYNPIYEIQPYAFKNLTSLQTLTLDHMQLRFVNRSAFRGLPNLQTLDITYNKIVINQLFINLHHLHLQ</sequence>
<dbReference type="SUPFAM" id="SSF52058">
    <property type="entry name" value="L domain-like"/>
    <property type="match status" value="1"/>
</dbReference>
<gene>
    <name evidence="4" type="ORF">BRAFLDRAFT_88485</name>
</gene>
<evidence type="ECO:0008006" key="5">
    <source>
        <dbReference type="Google" id="ProtNLM"/>
    </source>
</evidence>
<dbReference type="PANTHER" id="PTHR24373">
    <property type="entry name" value="SLIT RELATED LEUCINE-RICH REPEAT NEURONAL PROTEIN"/>
    <property type="match status" value="1"/>
</dbReference>
<dbReference type="FunFam" id="3.80.10.10:FF:002101">
    <property type="entry name" value="Uncharacterized protein"/>
    <property type="match status" value="1"/>
</dbReference>
<protein>
    <recommendedName>
        <fullName evidence="5">LRRCT domain-containing protein</fullName>
    </recommendedName>
</protein>
<dbReference type="AlphaFoldDB" id="C3ZD68"/>
<dbReference type="InterPro" id="IPR003591">
    <property type="entry name" value="Leu-rich_rpt_typical-subtyp"/>
</dbReference>
<accession>C3ZD68</accession>
<dbReference type="SMART" id="SM00369">
    <property type="entry name" value="LRR_TYP"/>
    <property type="match status" value="4"/>
</dbReference>
<evidence type="ECO:0000256" key="2">
    <source>
        <dbReference type="ARBA" id="ARBA00022729"/>
    </source>
</evidence>
<evidence type="ECO:0000256" key="3">
    <source>
        <dbReference type="ARBA" id="ARBA00022737"/>
    </source>
</evidence>
<evidence type="ECO:0000256" key="1">
    <source>
        <dbReference type="ARBA" id="ARBA00022614"/>
    </source>
</evidence>
<dbReference type="eggNOG" id="KOG0619">
    <property type="taxonomic scope" value="Eukaryota"/>
</dbReference>
<keyword evidence="3" id="KW-0677">Repeat</keyword>
<dbReference type="InParanoid" id="C3ZD68"/>
<dbReference type="EMBL" id="GG666611">
    <property type="protein sequence ID" value="EEN49579.1"/>
    <property type="molecule type" value="Genomic_DNA"/>
</dbReference>
<reference evidence="4" key="1">
    <citation type="journal article" date="2008" name="Nature">
        <title>The amphioxus genome and the evolution of the chordate karyotype.</title>
        <authorList>
            <consortium name="US DOE Joint Genome Institute (JGI-PGF)"/>
            <person name="Putnam N.H."/>
            <person name="Butts T."/>
            <person name="Ferrier D.E.K."/>
            <person name="Furlong R.F."/>
            <person name="Hellsten U."/>
            <person name="Kawashima T."/>
            <person name="Robinson-Rechavi M."/>
            <person name="Shoguchi E."/>
            <person name="Terry A."/>
            <person name="Yu J.-K."/>
            <person name="Benito-Gutierrez E.L."/>
            <person name="Dubchak I."/>
            <person name="Garcia-Fernandez J."/>
            <person name="Gibson-Brown J.J."/>
            <person name="Grigoriev I.V."/>
            <person name="Horton A.C."/>
            <person name="de Jong P.J."/>
            <person name="Jurka J."/>
            <person name="Kapitonov V.V."/>
            <person name="Kohara Y."/>
            <person name="Kuroki Y."/>
            <person name="Lindquist E."/>
            <person name="Lucas S."/>
            <person name="Osoegawa K."/>
            <person name="Pennacchio L.A."/>
            <person name="Salamov A.A."/>
            <person name="Satou Y."/>
            <person name="Sauka-Spengler T."/>
            <person name="Schmutz J."/>
            <person name="Shin-I T."/>
            <person name="Toyoda A."/>
            <person name="Bronner-Fraser M."/>
            <person name="Fujiyama A."/>
            <person name="Holland L.Z."/>
            <person name="Holland P.W.H."/>
            <person name="Satoh N."/>
            <person name="Rokhsar D.S."/>
        </authorList>
    </citation>
    <scope>NUCLEOTIDE SEQUENCE [LARGE SCALE GENOMIC DNA]</scope>
    <source>
        <strain evidence="4">S238N-H82</strain>
        <tissue evidence="4">Testes</tissue>
    </source>
</reference>
<proteinExistence type="predicted"/>
<dbReference type="InterPro" id="IPR032675">
    <property type="entry name" value="LRR_dom_sf"/>
</dbReference>
<dbReference type="Pfam" id="PF13855">
    <property type="entry name" value="LRR_8"/>
    <property type="match status" value="1"/>
</dbReference>
<keyword evidence="2" id="KW-0732">Signal</keyword>
<name>C3ZD68_BRAFL</name>
<dbReference type="Gene3D" id="3.80.10.10">
    <property type="entry name" value="Ribonuclease Inhibitor"/>
    <property type="match status" value="1"/>
</dbReference>
<keyword evidence="1" id="KW-0433">Leucine-rich repeat</keyword>
<dbReference type="PANTHER" id="PTHR24373:SF275">
    <property type="entry name" value="TIR DOMAIN-CONTAINING PROTEIN"/>
    <property type="match status" value="1"/>
</dbReference>
<dbReference type="InterPro" id="IPR050328">
    <property type="entry name" value="Dev_Immune_Receptor"/>
</dbReference>
<dbReference type="InterPro" id="IPR001611">
    <property type="entry name" value="Leu-rich_rpt"/>
</dbReference>
<evidence type="ECO:0000313" key="4">
    <source>
        <dbReference type="EMBL" id="EEN49579.1"/>
    </source>
</evidence>